<dbReference type="Proteomes" id="UP000838756">
    <property type="component" value="Unassembled WGS sequence"/>
</dbReference>
<dbReference type="AlphaFoldDB" id="A0A8S4RD13"/>
<proteinExistence type="predicted"/>
<comment type="caution">
    <text evidence="1">The sequence shown here is derived from an EMBL/GenBank/DDBJ whole genome shotgun (WGS) entry which is preliminary data.</text>
</comment>
<evidence type="ECO:0000313" key="1">
    <source>
        <dbReference type="EMBL" id="CAH2233582.1"/>
    </source>
</evidence>
<protein>
    <submittedName>
        <fullName evidence="1">Jg26532 protein</fullName>
    </submittedName>
</protein>
<sequence length="102" mass="10806">MLISVVKKHFYVSGQKGAVAGGSEYLRVLSKVCEGQELCNSEPNELGTNEQLVNSMANSQCSDIQVLITPFHGIPWSGRGRWHAGAVGGMPAPPPVACQLLG</sequence>
<dbReference type="EMBL" id="CAKXAJ010024981">
    <property type="protein sequence ID" value="CAH2233582.1"/>
    <property type="molecule type" value="Genomic_DNA"/>
</dbReference>
<organism evidence="1 2">
    <name type="scientific">Pararge aegeria aegeria</name>
    <dbReference type="NCBI Taxonomy" id="348720"/>
    <lineage>
        <taxon>Eukaryota</taxon>
        <taxon>Metazoa</taxon>
        <taxon>Ecdysozoa</taxon>
        <taxon>Arthropoda</taxon>
        <taxon>Hexapoda</taxon>
        <taxon>Insecta</taxon>
        <taxon>Pterygota</taxon>
        <taxon>Neoptera</taxon>
        <taxon>Endopterygota</taxon>
        <taxon>Lepidoptera</taxon>
        <taxon>Glossata</taxon>
        <taxon>Ditrysia</taxon>
        <taxon>Papilionoidea</taxon>
        <taxon>Nymphalidae</taxon>
        <taxon>Satyrinae</taxon>
        <taxon>Satyrini</taxon>
        <taxon>Parargina</taxon>
        <taxon>Pararge</taxon>
    </lineage>
</organism>
<accession>A0A8S4RD13</accession>
<gene>
    <name evidence="1" type="primary">jg26532</name>
    <name evidence="1" type="ORF">PAEG_LOCUS11533</name>
</gene>
<keyword evidence="2" id="KW-1185">Reference proteome</keyword>
<name>A0A8S4RD13_9NEOP</name>
<reference evidence="1" key="1">
    <citation type="submission" date="2022-03" db="EMBL/GenBank/DDBJ databases">
        <authorList>
            <person name="Lindestad O."/>
        </authorList>
    </citation>
    <scope>NUCLEOTIDE SEQUENCE</scope>
</reference>
<evidence type="ECO:0000313" key="2">
    <source>
        <dbReference type="Proteomes" id="UP000838756"/>
    </source>
</evidence>